<dbReference type="Proteomes" id="UP000837857">
    <property type="component" value="Chromosome 4"/>
</dbReference>
<gene>
    <name evidence="2" type="ORF">IPOD504_LOCUS13332</name>
</gene>
<evidence type="ECO:0000313" key="2">
    <source>
        <dbReference type="EMBL" id="CAH2066223.1"/>
    </source>
</evidence>
<sequence length="129" mass="13471">MAGHRSSAGAPIISLREVCARAGNRDRVPGWANIGFNAPSDASMINREGASARRHQREFEYAAMALEGFEGPRGGPSSGRVAGDVSMSPLAELDDTRGSSSNDTLESATRAIFENFTDTLAGLSGLGIS</sequence>
<feature type="region of interest" description="Disordered" evidence="1">
    <location>
        <begin position="68"/>
        <end position="104"/>
    </location>
</feature>
<accession>A0ABN8ITF1</accession>
<name>A0ABN8ITF1_9NEOP</name>
<protein>
    <submittedName>
        <fullName evidence="2">Uncharacterized protein</fullName>
    </submittedName>
</protein>
<dbReference type="EMBL" id="OW152816">
    <property type="protein sequence ID" value="CAH2066223.1"/>
    <property type="molecule type" value="Genomic_DNA"/>
</dbReference>
<keyword evidence="3" id="KW-1185">Reference proteome</keyword>
<reference evidence="2" key="1">
    <citation type="submission" date="2022-03" db="EMBL/GenBank/DDBJ databases">
        <authorList>
            <person name="Martin H S."/>
        </authorList>
    </citation>
    <scope>NUCLEOTIDE SEQUENCE</scope>
</reference>
<feature type="non-terminal residue" evidence="2">
    <location>
        <position position="1"/>
    </location>
</feature>
<evidence type="ECO:0000313" key="3">
    <source>
        <dbReference type="Proteomes" id="UP000837857"/>
    </source>
</evidence>
<proteinExistence type="predicted"/>
<organism evidence="2 3">
    <name type="scientific">Iphiclides podalirius</name>
    <name type="common">scarce swallowtail</name>
    <dbReference type="NCBI Taxonomy" id="110791"/>
    <lineage>
        <taxon>Eukaryota</taxon>
        <taxon>Metazoa</taxon>
        <taxon>Ecdysozoa</taxon>
        <taxon>Arthropoda</taxon>
        <taxon>Hexapoda</taxon>
        <taxon>Insecta</taxon>
        <taxon>Pterygota</taxon>
        <taxon>Neoptera</taxon>
        <taxon>Endopterygota</taxon>
        <taxon>Lepidoptera</taxon>
        <taxon>Glossata</taxon>
        <taxon>Ditrysia</taxon>
        <taxon>Papilionoidea</taxon>
        <taxon>Papilionidae</taxon>
        <taxon>Papilioninae</taxon>
        <taxon>Iphiclides</taxon>
    </lineage>
</organism>
<evidence type="ECO:0000256" key="1">
    <source>
        <dbReference type="SAM" id="MobiDB-lite"/>
    </source>
</evidence>